<sequence>MTTWKIDPSHSDVQFKIKHLMITTVTGQFAKFDGTMQTTTDNDFSTASITFEADINSISTQNAQRDAHLQAGDFFEAEKYPKLTFVSKEVKKVDADTYKLVGDLTIRDNTRPVELNVEFGGEVVDPYGQTKAGFELSGKINRKDFGLTFHATTETGGLLLSDEVKLLASVQMVKQ</sequence>
<protein>
    <submittedName>
        <fullName evidence="2">Polyisoprenoid-binding protein YceI</fullName>
    </submittedName>
</protein>
<dbReference type="SMART" id="SM00867">
    <property type="entry name" value="YceI"/>
    <property type="match status" value="1"/>
</dbReference>
<keyword evidence="3" id="KW-1185">Reference proteome</keyword>
<dbReference type="OrthoDB" id="9811006at2"/>
<evidence type="ECO:0000259" key="1">
    <source>
        <dbReference type="SMART" id="SM00867"/>
    </source>
</evidence>
<dbReference type="Proteomes" id="UP000199310">
    <property type="component" value="Unassembled WGS sequence"/>
</dbReference>
<dbReference type="Gene3D" id="2.40.128.110">
    <property type="entry name" value="Lipid/polyisoprenoid-binding, YceI-like"/>
    <property type="match status" value="1"/>
</dbReference>
<name>A0A1I0Q224_9BACT</name>
<dbReference type="InterPro" id="IPR036761">
    <property type="entry name" value="TTHA0802/YceI-like_sf"/>
</dbReference>
<dbReference type="AlphaFoldDB" id="A0A1I0Q224"/>
<gene>
    <name evidence="2" type="ORF">SAMN04488122_1159</name>
</gene>
<evidence type="ECO:0000313" key="3">
    <source>
        <dbReference type="Proteomes" id="UP000199310"/>
    </source>
</evidence>
<dbReference type="STRING" id="29529.SAMN04488122_1159"/>
<dbReference type="SUPFAM" id="SSF101874">
    <property type="entry name" value="YceI-like"/>
    <property type="match status" value="1"/>
</dbReference>
<reference evidence="3" key="1">
    <citation type="submission" date="2016-10" db="EMBL/GenBank/DDBJ databases">
        <authorList>
            <person name="Varghese N."/>
            <person name="Submissions S."/>
        </authorList>
    </citation>
    <scope>NUCLEOTIDE SEQUENCE [LARGE SCALE GENOMIC DNA]</scope>
    <source>
        <strain evidence="3">DSM 3695</strain>
    </source>
</reference>
<feature type="domain" description="Lipid/polyisoprenoid-binding YceI-like" evidence="1">
    <location>
        <begin position="3"/>
        <end position="173"/>
    </location>
</feature>
<organism evidence="2 3">
    <name type="scientific">Chitinophaga arvensicola</name>
    <dbReference type="NCBI Taxonomy" id="29529"/>
    <lineage>
        <taxon>Bacteria</taxon>
        <taxon>Pseudomonadati</taxon>
        <taxon>Bacteroidota</taxon>
        <taxon>Chitinophagia</taxon>
        <taxon>Chitinophagales</taxon>
        <taxon>Chitinophagaceae</taxon>
        <taxon>Chitinophaga</taxon>
    </lineage>
</organism>
<dbReference type="PANTHER" id="PTHR34406:SF1">
    <property type="entry name" value="PROTEIN YCEI"/>
    <property type="match status" value="1"/>
</dbReference>
<dbReference type="Pfam" id="PF04264">
    <property type="entry name" value="YceI"/>
    <property type="match status" value="1"/>
</dbReference>
<dbReference type="RefSeq" id="WP_089891707.1">
    <property type="nucleotide sequence ID" value="NZ_FOJG01000001.1"/>
</dbReference>
<dbReference type="InterPro" id="IPR007372">
    <property type="entry name" value="Lipid/polyisoprenoid-bd_YceI"/>
</dbReference>
<proteinExistence type="predicted"/>
<dbReference type="EMBL" id="FOJG01000001">
    <property type="protein sequence ID" value="SEW20831.1"/>
    <property type="molecule type" value="Genomic_DNA"/>
</dbReference>
<dbReference type="PANTHER" id="PTHR34406">
    <property type="entry name" value="PROTEIN YCEI"/>
    <property type="match status" value="1"/>
</dbReference>
<evidence type="ECO:0000313" key="2">
    <source>
        <dbReference type="EMBL" id="SEW20831.1"/>
    </source>
</evidence>
<accession>A0A1I0Q224</accession>